<dbReference type="PANTHER" id="PTHR34846:SF11">
    <property type="entry name" value="4-CARBOXYMUCONOLACTONE DECARBOXYLASE FAMILY PROTEIN (AFU_ORTHOLOGUE AFUA_6G11590)"/>
    <property type="match status" value="1"/>
</dbReference>
<gene>
    <name evidence="2" type="ORF">H7965_12310</name>
</gene>
<dbReference type="SUPFAM" id="SSF69118">
    <property type="entry name" value="AhpD-like"/>
    <property type="match status" value="1"/>
</dbReference>
<evidence type="ECO:0000313" key="2">
    <source>
        <dbReference type="EMBL" id="MBC4016107.1"/>
    </source>
</evidence>
<sequence length="182" mass="20030">MARVPYLSQADLKPEDQPLLARDISLHKALVNNPGAARAFSGLGGYIRHKSVLNPRLRELAILQVGWLARSPYEWSHHVKIGYDFGVTDDDIVALIAETNGEATALEPIARLVLKAAREIHAGPGIGYETFAALRAALDTESIIDLVVTASFYCAVVRLLASLEIDVEESYMPYLKKYPFPV</sequence>
<dbReference type="GO" id="GO:0051920">
    <property type="term" value="F:peroxiredoxin activity"/>
    <property type="evidence" value="ECO:0007669"/>
    <property type="project" value="InterPro"/>
</dbReference>
<dbReference type="Pfam" id="PF02627">
    <property type="entry name" value="CMD"/>
    <property type="match status" value="1"/>
</dbReference>
<dbReference type="Proteomes" id="UP000600101">
    <property type="component" value="Unassembled WGS sequence"/>
</dbReference>
<dbReference type="RefSeq" id="WP_186770879.1">
    <property type="nucleotide sequence ID" value="NZ_JACOMF010000012.1"/>
</dbReference>
<dbReference type="AlphaFoldDB" id="A0A9X0UD84"/>
<proteinExistence type="predicted"/>
<protein>
    <submittedName>
        <fullName evidence="2">Carboxymuconolactone decarboxylase family protein</fullName>
    </submittedName>
</protein>
<comment type="caution">
    <text evidence="2">The sequence shown here is derived from an EMBL/GenBank/DDBJ whole genome shotgun (WGS) entry which is preliminary data.</text>
</comment>
<dbReference type="InterPro" id="IPR029032">
    <property type="entry name" value="AhpD-like"/>
</dbReference>
<evidence type="ECO:0000259" key="1">
    <source>
        <dbReference type="Pfam" id="PF02627"/>
    </source>
</evidence>
<dbReference type="Gene3D" id="1.20.1290.10">
    <property type="entry name" value="AhpD-like"/>
    <property type="match status" value="1"/>
</dbReference>
<accession>A0A9X0UD84</accession>
<dbReference type="InterPro" id="IPR003779">
    <property type="entry name" value="CMD-like"/>
</dbReference>
<dbReference type="PANTHER" id="PTHR34846">
    <property type="entry name" value="4-CARBOXYMUCONOLACTONE DECARBOXYLASE FAMILY PROTEIN (AFU_ORTHOLOGUE AFUA_6G11590)"/>
    <property type="match status" value="1"/>
</dbReference>
<keyword evidence="3" id="KW-1185">Reference proteome</keyword>
<feature type="domain" description="Carboxymuconolactone decarboxylase-like" evidence="1">
    <location>
        <begin position="34"/>
        <end position="118"/>
    </location>
</feature>
<dbReference type="EMBL" id="JACOMF010000012">
    <property type="protein sequence ID" value="MBC4016107.1"/>
    <property type="molecule type" value="Genomic_DNA"/>
</dbReference>
<name>A0A9X0UD84_9PROT</name>
<reference evidence="2" key="1">
    <citation type="submission" date="2020-08" db="EMBL/GenBank/DDBJ databases">
        <authorList>
            <person name="Hu Y."/>
            <person name="Nguyen S.V."/>
            <person name="Li F."/>
            <person name="Fanning S."/>
        </authorList>
    </citation>
    <scope>NUCLEOTIDE SEQUENCE</scope>
    <source>
        <strain evidence="2">SYSU D8009</strain>
    </source>
</reference>
<evidence type="ECO:0000313" key="3">
    <source>
        <dbReference type="Proteomes" id="UP000600101"/>
    </source>
</evidence>
<organism evidence="2 3">
    <name type="scientific">Siccirubricoccus deserti</name>
    <dbReference type="NCBI Taxonomy" id="2013562"/>
    <lineage>
        <taxon>Bacteria</taxon>
        <taxon>Pseudomonadati</taxon>
        <taxon>Pseudomonadota</taxon>
        <taxon>Alphaproteobacteria</taxon>
        <taxon>Acetobacterales</taxon>
        <taxon>Roseomonadaceae</taxon>
        <taxon>Siccirubricoccus</taxon>
    </lineage>
</organism>